<dbReference type="AlphaFoldDB" id="A0AAE8N2U9"/>
<comment type="caution">
    <text evidence="1">The sequence shown here is derived from an EMBL/GenBank/DDBJ whole genome shotgun (WGS) entry which is preliminary data.</text>
</comment>
<keyword evidence="2" id="KW-1185">Reference proteome</keyword>
<accession>A0AAE8N2U9</accession>
<sequence>MASQALKTQILDNAKFLFGAKKTFEVVTGLAFIGQYGNRDGSQAVLVEINEEDGTFKTHFVGRPQEELDMALEHLHIEVRKQVYAKLSEGMEENTQLEFGPTVIEGSLGWE</sequence>
<protein>
    <submittedName>
        <fullName evidence="1">Uncharacterized protein</fullName>
    </submittedName>
</protein>
<dbReference type="Proteomes" id="UP001187682">
    <property type="component" value="Unassembled WGS sequence"/>
</dbReference>
<evidence type="ECO:0000313" key="1">
    <source>
        <dbReference type="EMBL" id="SPO04489.1"/>
    </source>
</evidence>
<dbReference type="EMBL" id="ONZQ02000010">
    <property type="protein sequence ID" value="SPO04489.1"/>
    <property type="molecule type" value="Genomic_DNA"/>
</dbReference>
<proteinExistence type="predicted"/>
<reference evidence="1" key="1">
    <citation type="submission" date="2018-03" db="EMBL/GenBank/DDBJ databases">
        <authorList>
            <person name="Guldener U."/>
        </authorList>
    </citation>
    <scope>NUCLEOTIDE SEQUENCE</scope>
</reference>
<name>A0AAE8N2U9_9PEZI</name>
<organism evidence="1 2">
    <name type="scientific">Cephalotrichum gorgonifer</name>
    <dbReference type="NCBI Taxonomy" id="2041049"/>
    <lineage>
        <taxon>Eukaryota</taxon>
        <taxon>Fungi</taxon>
        <taxon>Dikarya</taxon>
        <taxon>Ascomycota</taxon>
        <taxon>Pezizomycotina</taxon>
        <taxon>Sordariomycetes</taxon>
        <taxon>Hypocreomycetidae</taxon>
        <taxon>Microascales</taxon>
        <taxon>Microascaceae</taxon>
        <taxon>Cephalotrichum</taxon>
    </lineage>
</organism>
<gene>
    <name evidence="1" type="ORF">DNG_07174</name>
</gene>
<evidence type="ECO:0000313" key="2">
    <source>
        <dbReference type="Proteomes" id="UP001187682"/>
    </source>
</evidence>